<feature type="domain" description="Subtilisin inhibitor" evidence="8">
    <location>
        <begin position="55"/>
        <end position="132"/>
    </location>
</feature>
<reference evidence="9 10" key="1">
    <citation type="submission" date="2022-06" db="EMBL/GenBank/DDBJ databases">
        <title>Sequencing the genomes of 1000 actinobacteria strains.</title>
        <authorList>
            <person name="Klenk H.-P."/>
        </authorList>
    </citation>
    <scope>NUCLEOTIDE SEQUENCE [LARGE SCALE GENOMIC DNA]</scope>
    <source>
        <strain evidence="9 10">DSM 44170</strain>
    </source>
</reference>
<evidence type="ECO:0000259" key="8">
    <source>
        <dbReference type="Pfam" id="PF00720"/>
    </source>
</evidence>
<keyword evidence="7" id="KW-0732">Signal</keyword>
<dbReference type="SUPFAM" id="SSF55399">
    <property type="entry name" value="Subtilisin inhibitor"/>
    <property type="match status" value="1"/>
</dbReference>
<dbReference type="EMBL" id="JAMZEC010000001">
    <property type="protein sequence ID" value="MCP2348687.1"/>
    <property type="molecule type" value="Genomic_DNA"/>
</dbReference>
<organism evidence="9 10">
    <name type="scientific">Nonomuraea roseoviolacea subsp. carminata</name>
    <dbReference type="NCBI Taxonomy" id="160689"/>
    <lineage>
        <taxon>Bacteria</taxon>
        <taxon>Bacillati</taxon>
        <taxon>Actinomycetota</taxon>
        <taxon>Actinomycetes</taxon>
        <taxon>Streptosporangiales</taxon>
        <taxon>Streptosporangiaceae</taxon>
        <taxon>Nonomuraea</taxon>
    </lineage>
</organism>
<keyword evidence="4" id="KW-0646">Protease inhibitor</keyword>
<evidence type="ECO:0000256" key="6">
    <source>
        <dbReference type="ARBA" id="ARBA00023157"/>
    </source>
</evidence>
<name>A0ABT1K4V3_9ACTN</name>
<comment type="caution">
    <text evidence="9">The sequence shown here is derived from an EMBL/GenBank/DDBJ whole genome shotgun (WGS) entry which is preliminary data.</text>
</comment>
<proteinExistence type="inferred from homology"/>
<comment type="similarity">
    <text evidence="2">Belongs to the protease inhibitor I16 (SSI) family.</text>
</comment>
<comment type="subcellular location">
    <subcellularLocation>
        <location evidence="1">Secreted</location>
    </subcellularLocation>
</comment>
<evidence type="ECO:0000256" key="1">
    <source>
        <dbReference type="ARBA" id="ARBA00004613"/>
    </source>
</evidence>
<gene>
    <name evidence="9" type="ORF">HD595_004809</name>
</gene>
<keyword evidence="6" id="KW-1015">Disulfide bond</keyword>
<feature type="chain" id="PRO_5046074238" description="Subtilisin inhibitor domain-containing protein" evidence="7">
    <location>
        <begin position="34"/>
        <end position="147"/>
    </location>
</feature>
<feature type="signal peptide" evidence="7">
    <location>
        <begin position="1"/>
        <end position="33"/>
    </location>
</feature>
<evidence type="ECO:0000256" key="5">
    <source>
        <dbReference type="ARBA" id="ARBA00022900"/>
    </source>
</evidence>
<evidence type="ECO:0000313" key="10">
    <source>
        <dbReference type="Proteomes" id="UP001320766"/>
    </source>
</evidence>
<evidence type="ECO:0000256" key="7">
    <source>
        <dbReference type="SAM" id="SignalP"/>
    </source>
</evidence>
<dbReference type="PROSITE" id="PS00999">
    <property type="entry name" value="SSI"/>
    <property type="match status" value="1"/>
</dbReference>
<evidence type="ECO:0000256" key="4">
    <source>
        <dbReference type="ARBA" id="ARBA00022690"/>
    </source>
</evidence>
<dbReference type="InterPro" id="IPR036819">
    <property type="entry name" value="Subtilisin_inhibitor-like_sf"/>
</dbReference>
<dbReference type="Proteomes" id="UP001320766">
    <property type="component" value="Unassembled WGS sequence"/>
</dbReference>
<sequence length="147" mass="15497">MRSQRIFHRHRAWLATAALAGMAPLFAAAPALASTSATSTAPDPVGVYVLRVTPATGGDPAPVSTGTLLCGPDGGAHADPTPACDQLRRANGMVERIPEDPGMCTREYAPVRVTATGVWNRQYREFTRTYPNLCTAVRATGGVLFAS</sequence>
<evidence type="ECO:0000256" key="2">
    <source>
        <dbReference type="ARBA" id="ARBA00010472"/>
    </source>
</evidence>
<dbReference type="Pfam" id="PF00720">
    <property type="entry name" value="SSI"/>
    <property type="match status" value="1"/>
</dbReference>
<accession>A0ABT1K4V3</accession>
<evidence type="ECO:0000256" key="3">
    <source>
        <dbReference type="ARBA" id="ARBA00022525"/>
    </source>
</evidence>
<protein>
    <recommendedName>
        <fullName evidence="8">Subtilisin inhibitor domain-containing protein</fullName>
    </recommendedName>
</protein>
<evidence type="ECO:0000313" key="9">
    <source>
        <dbReference type="EMBL" id="MCP2348687.1"/>
    </source>
</evidence>
<dbReference type="Gene3D" id="3.30.350.10">
    <property type="entry name" value="Subtilisin inhibitor-like"/>
    <property type="match status" value="1"/>
</dbReference>
<keyword evidence="3" id="KW-0964">Secreted</keyword>
<dbReference type="RefSeq" id="WP_253772645.1">
    <property type="nucleotide sequence ID" value="NZ_BAAAVE010000007.1"/>
</dbReference>
<keyword evidence="10" id="KW-1185">Reference proteome</keyword>
<dbReference type="InterPro" id="IPR020054">
    <property type="entry name" value="Prot_inh_SSI_I16_CS"/>
</dbReference>
<dbReference type="InterPro" id="IPR023549">
    <property type="entry name" value="Subtilisin_inhibitor"/>
</dbReference>
<keyword evidence="5" id="KW-0722">Serine protease inhibitor</keyword>